<dbReference type="KEGG" id="pbap:Pla133_29140"/>
<dbReference type="PANTHER" id="PTHR34218">
    <property type="entry name" value="PEPTIDASE S45 PENICILLIN AMIDASE"/>
    <property type="match status" value="1"/>
</dbReference>
<dbReference type="InterPro" id="IPR014395">
    <property type="entry name" value="Pen/GL7ACA/AHL_acylase"/>
</dbReference>
<evidence type="ECO:0000256" key="3">
    <source>
        <dbReference type="ARBA" id="ARBA00023145"/>
    </source>
</evidence>
<dbReference type="Proteomes" id="UP000316921">
    <property type="component" value="Chromosome"/>
</dbReference>
<feature type="region of interest" description="Disordered" evidence="6">
    <location>
        <begin position="734"/>
        <end position="756"/>
    </location>
</feature>
<dbReference type="Gene3D" id="1.10.439.10">
    <property type="entry name" value="Penicillin Amidohydrolase, domain 1"/>
    <property type="match status" value="1"/>
</dbReference>
<evidence type="ECO:0000256" key="2">
    <source>
        <dbReference type="ARBA" id="ARBA00022801"/>
    </source>
</evidence>
<evidence type="ECO:0000256" key="4">
    <source>
        <dbReference type="PIRSR" id="PIRSR001227-1"/>
    </source>
</evidence>
<dbReference type="Pfam" id="PF01804">
    <property type="entry name" value="Penicil_amidase"/>
    <property type="match status" value="1"/>
</dbReference>
<evidence type="ECO:0000313" key="8">
    <source>
        <dbReference type="Proteomes" id="UP000316921"/>
    </source>
</evidence>
<dbReference type="GO" id="GO:0017000">
    <property type="term" value="P:antibiotic biosynthetic process"/>
    <property type="evidence" value="ECO:0007669"/>
    <property type="project" value="InterPro"/>
</dbReference>
<dbReference type="InterPro" id="IPR002692">
    <property type="entry name" value="S45"/>
</dbReference>
<dbReference type="Gene3D" id="3.60.20.10">
    <property type="entry name" value="Glutamine Phosphoribosylpyrophosphate, subunit 1, domain 1"/>
    <property type="match status" value="1"/>
</dbReference>
<evidence type="ECO:0000256" key="5">
    <source>
        <dbReference type="PIRSR" id="PIRSR001227-2"/>
    </source>
</evidence>
<dbReference type="CDD" id="cd03747">
    <property type="entry name" value="Ntn_PGA_like"/>
    <property type="match status" value="1"/>
</dbReference>
<keyword evidence="5" id="KW-0479">Metal-binding</keyword>
<keyword evidence="3" id="KW-0865">Zymogen</keyword>
<organism evidence="7 8">
    <name type="scientific">Engelhardtia mirabilis</name>
    <dbReference type="NCBI Taxonomy" id="2528011"/>
    <lineage>
        <taxon>Bacteria</taxon>
        <taxon>Pseudomonadati</taxon>
        <taxon>Planctomycetota</taxon>
        <taxon>Planctomycetia</taxon>
        <taxon>Planctomycetia incertae sedis</taxon>
        <taxon>Engelhardtia</taxon>
    </lineage>
</organism>
<comment type="cofactor">
    <cofactor evidence="5">
        <name>Ca(2+)</name>
        <dbReference type="ChEBI" id="CHEBI:29108"/>
    </cofactor>
    <text evidence="5">Binds 1 Ca(2+) ion per dimer.</text>
</comment>
<dbReference type="InterPro" id="IPR043147">
    <property type="entry name" value="Penicillin_amidase_A-knob"/>
</dbReference>
<dbReference type="InterPro" id="IPR043146">
    <property type="entry name" value="Penicillin_amidase_N_B-knob"/>
</dbReference>
<feature type="binding site" evidence="5">
    <location>
        <position position="188"/>
    </location>
    <ligand>
        <name>Ca(2+)</name>
        <dbReference type="ChEBI" id="CHEBI:29108"/>
    </ligand>
</feature>
<keyword evidence="2 7" id="KW-0378">Hydrolase</keyword>
<gene>
    <name evidence="7" type="primary">quiP</name>
    <name evidence="7" type="ORF">Pla133_29140</name>
</gene>
<dbReference type="EC" id="3.5.1.97" evidence="7"/>
<sequence>MGGKLGAVAMALAALVLGVLAYLRDLSHSGLPWRSGDLPLAGLAGPVEIRFDDYGVPHVRAEHALDLARALGFLHANDRMTQMELGRRAAAGRLSEVLGEGLVNFDVRMRRLGVARAAAEGVARASDRSRAWLEAYAAGVNAWLERRGDDLPPGLRLLGLRPEPWSPVDSAAYPILMAYDLGEPARTELRRSQWLAAVGVPRLAELMGVDELHVPEELLRALEQLPDPTSDEQADGARGNSNNWALTGAHTATGGPLLAGDPHLTVGLPSRFFAARLSAPDFEVFALTLPGTPAPVIGVGEHRAWSLTNTGLDGDDVFLERVDEGGGRVARPGGWLELESHTEEIHVRFGETRQITVARSDLGPFFPGDSTAQGLDRLARSVAWTALEAADPLRLFLALVEAPALEVALEAADTYVAPAQNLLVAQADGRMALQVIGRVPQRRAGDGRLPAPAWSGEYGWRNYEGRLDEGGLLHVSPSSNPRQIDPESGRLFSANADIRPPGYVGEFYADWAPPQRQRRIESALSSREGWNTDDLAALQLDVTSLFGLELAAALAADDLSGDATLARDALSQWDGQVGARGPGALFVLVLRELMAAIMADEWEQGGAPAPTGRGPEYTLVRLLSGELDPIWFDDRRTPEVEGRAQVVQAALASAWASGAARFGPDVADWRLDQIQSLTLEHPLAAFPGLSGSLNRGPIPLPGHSSTVAAIWAHWEADALVVTGTAALRFVADPAHPAGSRHSQPGGQSGHPFDPHYADQIDAWRTATGIPVPWEAPEVSERRILRLR</sequence>
<dbReference type="GO" id="GO:0016811">
    <property type="term" value="F:hydrolase activity, acting on carbon-nitrogen (but not peptide) bonds, in linear amides"/>
    <property type="evidence" value="ECO:0007669"/>
    <property type="project" value="InterPro"/>
</dbReference>
<evidence type="ECO:0000256" key="1">
    <source>
        <dbReference type="ARBA" id="ARBA00006586"/>
    </source>
</evidence>
<accession>A0A518BLI6</accession>
<name>A0A518BLI6_9BACT</name>
<feature type="region of interest" description="Disordered" evidence="6">
    <location>
        <begin position="227"/>
        <end position="248"/>
    </location>
</feature>
<dbReference type="GO" id="GO:0046872">
    <property type="term" value="F:metal ion binding"/>
    <property type="evidence" value="ECO:0007669"/>
    <property type="project" value="UniProtKB-KW"/>
</dbReference>
<feature type="active site" description="Nucleophile" evidence="4">
    <location>
        <position position="241"/>
    </location>
</feature>
<dbReference type="InterPro" id="IPR029055">
    <property type="entry name" value="Ntn_hydrolases_N"/>
</dbReference>
<dbReference type="PANTHER" id="PTHR34218:SF4">
    <property type="entry name" value="ACYL-HOMOSERINE LACTONE ACYLASE QUIP"/>
    <property type="match status" value="1"/>
</dbReference>
<evidence type="ECO:0000256" key="6">
    <source>
        <dbReference type="SAM" id="MobiDB-lite"/>
    </source>
</evidence>
<protein>
    <submittedName>
        <fullName evidence="7">Acyl-homoserine lactone acylase QuiP</fullName>
        <ecNumber evidence="7">3.5.1.97</ecNumber>
    </submittedName>
</protein>
<dbReference type="PIRSF" id="PIRSF001227">
    <property type="entry name" value="Pen_acylase"/>
    <property type="match status" value="1"/>
</dbReference>
<dbReference type="AlphaFoldDB" id="A0A518BLI6"/>
<dbReference type="SUPFAM" id="SSF56235">
    <property type="entry name" value="N-terminal nucleophile aminohydrolases (Ntn hydrolases)"/>
    <property type="match status" value="1"/>
</dbReference>
<evidence type="ECO:0000313" key="7">
    <source>
        <dbReference type="EMBL" id="QDU67825.1"/>
    </source>
</evidence>
<dbReference type="InterPro" id="IPR023343">
    <property type="entry name" value="Penicillin_amidase_dom1"/>
</dbReference>
<dbReference type="Gene3D" id="1.10.1400.10">
    <property type="match status" value="1"/>
</dbReference>
<comment type="similarity">
    <text evidence="1">Belongs to the peptidase S45 family.</text>
</comment>
<dbReference type="EMBL" id="CP036287">
    <property type="protein sequence ID" value="QDU67825.1"/>
    <property type="molecule type" value="Genomic_DNA"/>
</dbReference>
<feature type="binding site" evidence="5">
    <location>
        <position position="313"/>
    </location>
    <ligand>
        <name>Ca(2+)</name>
        <dbReference type="ChEBI" id="CHEBI:29108"/>
    </ligand>
</feature>
<proteinExistence type="inferred from homology"/>
<keyword evidence="5" id="KW-0106">Calcium</keyword>
<dbReference type="Gene3D" id="2.30.120.10">
    <property type="match status" value="1"/>
</dbReference>
<feature type="binding site" evidence="5">
    <location>
        <position position="316"/>
    </location>
    <ligand>
        <name>Ca(2+)</name>
        <dbReference type="ChEBI" id="CHEBI:29108"/>
    </ligand>
</feature>
<keyword evidence="8" id="KW-1185">Reference proteome</keyword>
<dbReference type="RefSeq" id="WP_145066329.1">
    <property type="nucleotide sequence ID" value="NZ_CP036287.1"/>
</dbReference>
<reference evidence="7 8" key="1">
    <citation type="submission" date="2019-02" db="EMBL/GenBank/DDBJ databases">
        <title>Deep-cultivation of Planctomycetes and their phenomic and genomic characterization uncovers novel biology.</title>
        <authorList>
            <person name="Wiegand S."/>
            <person name="Jogler M."/>
            <person name="Boedeker C."/>
            <person name="Pinto D."/>
            <person name="Vollmers J."/>
            <person name="Rivas-Marin E."/>
            <person name="Kohn T."/>
            <person name="Peeters S.H."/>
            <person name="Heuer A."/>
            <person name="Rast P."/>
            <person name="Oberbeckmann S."/>
            <person name="Bunk B."/>
            <person name="Jeske O."/>
            <person name="Meyerdierks A."/>
            <person name="Storesund J.E."/>
            <person name="Kallscheuer N."/>
            <person name="Luecker S."/>
            <person name="Lage O.M."/>
            <person name="Pohl T."/>
            <person name="Merkel B.J."/>
            <person name="Hornburger P."/>
            <person name="Mueller R.-W."/>
            <person name="Bruemmer F."/>
            <person name="Labrenz M."/>
            <person name="Spormann A.M."/>
            <person name="Op den Camp H."/>
            <person name="Overmann J."/>
            <person name="Amann R."/>
            <person name="Jetten M.S.M."/>
            <person name="Mascher T."/>
            <person name="Medema M.H."/>
            <person name="Devos D.P."/>
            <person name="Kaster A.-K."/>
            <person name="Ovreas L."/>
            <person name="Rohde M."/>
            <person name="Galperin M.Y."/>
            <person name="Jogler C."/>
        </authorList>
    </citation>
    <scope>NUCLEOTIDE SEQUENCE [LARGE SCALE GENOMIC DNA]</scope>
    <source>
        <strain evidence="7 8">Pla133</strain>
    </source>
</reference>